<dbReference type="EMBL" id="PVMZ01000013">
    <property type="protein sequence ID" value="PRX18415.1"/>
    <property type="molecule type" value="Genomic_DNA"/>
</dbReference>
<evidence type="ECO:0000259" key="1">
    <source>
        <dbReference type="Pfam" id="PF01494"/>
    </source>
</evidence>
<dbReference type="Proteomes" id="UP000239415">
    <property type="component" value="Unassembled WGS sequence"/>
</dbReference>
<organism evidence="2 3">
    <name type="scientific">Actinoplanes italicus</name>
    <dbReference type="NCBI Taxonomy" id="113567"/>
    <lineage>
        <taxon>Bacteria</taxon>
        <taxon>Bacillati</taxon>
        <taxon>Actinomycetota</taxon>
        <taxon>Actinomycetes</taxon>
        <taxon>Micromonosporales</taxon>
        <taxon>Micromonosporaceae</taxon>
        <taxon>Actinoplanes</taxon>
    </lineage>
</organism>
<dbReference type="PRINTS" id="PR00420">
    <property type="entry name" value="RNGMNOXGNASE"/>
</dbReference>
<keyword evidence="3" id="KW-1185">Reference proteome</keyword>
<proteinExistence type="predicted"/>
<dbReference type="SUPFAM" id="SSF51905">
    <property type="entry name" value="FAD/NAD(P)-binding domain"/>
    <property type="match status" value="1"/>
</dbReference>
<gene>
    <name evidence="2" type="ORF">CLV67_113252</name>
</gene>
<dbReference type="InterPro" id="IPR002938">
    <property type="entry name" value="FAD-bd"/>
</dbReference>
<dbReference type="PANTHER" id="PTHR46865:SF2">
    <property type="entry name" value="MONOOXYGENASE"/>
    <property type="match status" value="1"/>
</dbReference>
<evidence type="ECO:0000313" key="2">
    <source>
        <dbReference type="EMBL" id="PRX18415.1"/>
    </source>
</evidence>
<dbReference type="InterPro" id="IPR051704">
    <property type="entry name" value="FAD_aromatic-hydroxylase"/>
</dbReference>
<dbReference type="OrthoDB" id="3356051at2"/>
<dbReference type="GO" id="GO:0071949">
    <property type="term" value="F:FAD binding"/>
    <property type="evidence" value="ECO:0007669"/>
    <property type="project" value="InterPro"/>
</dbReference>
<dbReference type="AlphaFoldDB" id="A0A2T0K629"/>
<protein>
    <submittedName>
        <fullName evidence="2">2-polyprenyl-6-methoxyphenol hydroxylase-like FAD-dependent oxidoreductase</fullName>
    </submittedName>
</protein>
<name>A0A2T0K629_9ACTN</name>
<evidence type="ECO:0000313" key="3">
    <source>
        <dbReference type="Proteomes" id="UP000239415"/>
    </source>
</evidence>
<accession>A0A2T0K629</accession>
<sequence>MTPRRVLVTGASVAGPAVAYWLAEVGFAVTVVERAPELRDGGQNIDIRSTARDVVQRMGLEEAVRAQNTGEVGTRFVDEAGAVVSEFPLRGDGERDGPTAELEILRGTLARLLVDACPSSVDWRYGDHVTAVTQDDEGVDVDFAGGTRERFDLLVIAEGVGSPTRRLVFGGEPAERALGMYIAYGTISREPHDDDWWRCLVTRGGRQITVRPDNVGSLRATLSVRVGEPVLDGLDAYGIRRELCRRFADLGWEVPRILDGFEYADDLYVDWLRQVRTPVWHRGRVCLLGDAAWCVTPIGGGGTSLALTGAYVLAAFLSRAGDGGHSEAFTRYDGWMRPLIDAAQKLPPGVPRIAAPRSGAGVRVLRWGTKVAASSVLRGVTTRLTAGPRAQQELPRLAGTVGG</sequence>
<dbReference type="InterPro" id="IPR036188">
    <property type="entry name" value="FAD/NAD-bd_sf"/>
</dbReference>
<dbReference type="Pfam" id="PF01494">
    <property type="entry name" value="FAD_binding_3"/>
    <property type="match status" value="1"/>
</dbReference>
<feature type="domain" description="FAD-binding" evidence="1">
    <location>
        <begin position="6"/>
        <end position="323"/>
    </location>
</feature>
<comment type="caution">
    <text evidence="2">The sequence shown here is derived from an EMBL/GenBank/DDBJ whole genome shotgun (WGS) entry which is preliminary data.</text>
</comment>
<dbReference type="RefSeq" id="WP_146169339.1">
    <property type="nucleotide sequence ID" value="NZ_BOMO01000103.1"/>
</dbReference>
<dbReference type="Gene3D" id="3.50.50.60">
    <property type="entry name" value="FAD/NAD(P)-binding domain"/>
    <property type="match status" value="1"/>
</dbReference>
<dbReference type="PANTHER" id="PTHR46865">
    <property type="entry name" value="OXIDOREDUCTASE-RELATED"/>
    <property type="match status" value="1"/>
</dbReference>
<reference evidence="2 3" key="1">
    <citation type="submission" date="2018-03" db="EMBL/GenBank/DDBJ databases">
        <title>Genomic Encyclopedia of Archaeal and Bacterial Type Strains, Phase II (KMG-II): from individual species to whole genera.</title>
        <authorList>
            <person name="Goeker M."/>
        </authorList>
    </citation>
    <scope>NUCLEOTIDE SEQUENCE [LARGE SCALE GENOMIC DNA]</scope>
    <source>
        <strain evidence="2 3">DSM 43146</strain>
    </source>
</reference>